<dbReference type="GeneID" id="115470634"/>
<keyword evidence="8" id="KW-1185">Reference proteome</keyword>
<evidence type="ECO:0000256" key="7">
    <source>
        <dbReference type="SAM" id="SignalP"/>
    </source>
</evidence>
<evidence type="ECO:0000256" key="5">
    <source>
        <dbReference type="ARBA" id="ARBA00023313"/>
    </source>
</evidence>
<dbReference type="GO" id="GO:0042627">
    <property type="term" value="C:chylomicron"/>
    <property type="evidence" value="ECO:0007669"/>
    <property type="project" value="InterPro"/>
</dbReference>
<dbReference type="Pfam" id="PF05418">
    <property type="entry name" value="Apo-VLDL-II"/>
    <property type="match status" value="1"/>
</dbReference>
<keyword evidence="5" id="KW-0850">VLDL</keyword>
<accession>A0A6P7YAG0</accession>
<dbReference type="GO" id="GO:0045735">
    <property type="term" value="F:nutrient reservoir activity"/>
    <property type="evidence" value="ECO:0007669"/>
    <property type="project" value="UniProtKB-KW"/>
</dbReference>
<dbReference type="GO" id="GO:0034361">
    <property type="term" value="C:very-low-density lipoprotein particle"/>
    <property type="evidence" value="ECO:0007669"/>
    <property type="project" value="UniProtKB-KW"/>
</dbReference>
<keyword evidence="4" id="KW-0758">Storage protein</keyword>
<reference evidence="9" key="1">
    <citation type="submission" date="2025-08" db="UniProtKB">
        <authorList>
            <consortium name="RefSeq"/>
        </authorList>
    </citation>
    <scope>IDENTIFICATION</scope>
</reference>
<comment type="similarity">
    <text evidence="2">Belongs to the apovitellenin family.</text>
</comment>
<dbReference type="RefSeq" id="XP_030059829.1">
    <property type="nucleotide sequence ID" value="XM_030203969.1"/>
</dbReference>
<evidence type="ECO:0000313" key="9">
    <source>
        <dbReference type="RefSeq" id="XP_030059829.1"/>
    </source>
</evidence>
<feature type="chain" id="PRO_5027613001" description="Apovitellenin-1" evidence="7">
    <location>
        <begin position="21"/>
        <end position="108"/>
    </location>
</feature>
<dbReference type="InParanoid" id="A0A6P7YAG0"/>
<dbReference type="GO" id="GO:0006629">
    <property type="term" value="P:lipid metabolic process"/>
    <property type="evidence" value="ECO:0007669"/>
    <property type="project" value="InterPro"/>
</dbReference>
<gene>
    <name evidence="9" type="primary">LOC115470634</name>
</gene>
<dbReference type="InterPro" id="IPR008404">
    <property type="entry name" value="Apo-VLDL-II"/>
</dbReference>
<dbReference type="Proteomes" id="UP000515156">
    <property type="component" value="Chromosome 5"/>
</dbReference>
<keyword evidence="7" id="KW-0732">Signal</keyword>
<protein>
    <recommendedName>
        <fullName evidence="3">Apovitellenin-1</fullName>
    </recommendedName>
    <alternativeName>
        <fullName evidence="6">Apovitellenin I</fullName>
    </alternativeName>
</protein>
<dbReference type="OrthoDB" id="9362862at2759"/>
<organism evidence="8 9">
    <name type="scientific">Microcaecilia unicolor</name>
    <dbReference type="NCBI Taxonomy" id="1415580"/>
    <lineage>
        <taxon>Eukaryota</taxon>
        <taxon>Metazoa</taxon>
        <taxon>Chordata</taxon>
        <taxon>Craniata</taxon>
        <taxon>Vertebrata</taxon>
        <taxon>Euteleostomi</taxon>
        <taxon>Amphibia</taxon>
        <taxon>Gymnophiona</taxon>
        <taxon>Siphonopidae</taxon>
        <taxon>Microcaecilia</taxon>
    </lineage>
</organism>
<evidence type="ECO:0000256" key="3">
    <source>
        <dbReference type="ARBA" id="ARBA00018120"/>
    </source>
</evidence>
<proteinExistence type="inferred from homology"/>
<dbReference type="KEGG" id="muo:115470634"/>
<evidence type="ECO:0000313" key="8">
    <source>
        <dbReference type="Proteomes" id="UP000515156"/>
    </source>
</evidence>
<comment type="function">
    <text evidence="1">Protein component of the very low density lipoprotein (VLDL) of egg-laying females. Potent lipoprotein lipase inhibitor, preventing the loss of triglycerides from VLDL on their way from the liver to the growing oocytes.</text>
</comment>
<dbReference type="GO" id="GO:0004857">
    <property type="term" value="F:enzyme inhibitor activity"/>
    <property type="evidence" value="ECO:0007669"/>
    <property type="project" value="InterPro"/>
</dbReference>
<evidence type="ECO:0000256" key="2">
    <source>
        <dbReference type="ARBA" id="ARBA00007385"/>
    </source>
</evidence>
<evidence type="ECO:0000256" key="6">
    <source>
        <dbReference type="ARBA" id="ARBA00030261"/>
    </source>
</evidence>
<evidence type="ECO:0000256" key="4">
    <source>
        <dbReference type="ARBA" id="ARBA00022761"/>
    </source>
</evidence>
<sequence>MQSRVLLVGFMTLLLGMALSEEGARTISKRHTQIEWTIIPDTIGLYLYEGANKISPEFGQFLLDVSEKLELQKIRASVTEKTSQLMYRVGDLFSKVVSFWEDAEKSES</sequence>
<dbReference type="AlphaFoldDB" id="A0A6P7YAG0"/>
<feature type="signal peptide" evidence="7">
    <location>
        <begin position="1"/>
        <end position="20"/>
    </location>
</feature>
<evidence type="ECO:0000256" key="1">
    <source>
        <dbReference type="ARBA" id="ARBA00003325"/>
    </source>
</evidence>
<name>A0A6P7YAG0_9AMPH</name>